<feature type="transmembrane region" description="Helical" evidence="1">
    <location>
        <begin position="49"/>
        <end position="69"/>
    </location>
</feature>
<dbReference type="KEGG" id="moc:BB934_43210"/>
<evidence type="ECO:0000313" key="2">
    <source>
        <dbReference type="EMBL" id="ANY85026.1"/>
    </source>
</evidence>
<keyword evidence="2" id="KW-0614">Plasmid</keyword>
<keyword evidence="1" id="KW-1133">Transmembrane helix</keyword>
<reference evidence="2" key="1">
    <citation type="submission" date="2016-07" db="EMBL/GenBank/DDBJ databases">
        <title>Microvirga ossetica sp. nov. a new species of rhizobia isolated from root nodules of the legume species Vicia alpestris Steven originated from North Ossetia region in the Caucasus.</title>
        <authorList>
            <person name="Safronova V.I."/>
            <person name="Kuznetsova I.G."/>
            <person name="Sazanova A.L."/>
            <person name="Belimov A."/>
            <person name="Andronov E."/>
            <person name="Osledkin Y.S."/>
            <person name="Onishchuk O.P."/>
            <person name="Kurchak O.N."/>
            <person name="Shaposhnikov A.I."/>
            <person name="Willems A."/>
            <person name="Tikhonovich I.A."/>
        </authorList>
    </citation>
    <scope>NUCLEOTIDE SEQUENCE [LARGE SCALE GENOMIC DNA]</scope>
    <source>
        <strain evidence="2">V5/3M</strain>
        <plasmid evidence="2">unnamed4</plasmid>
    </source>
</reference>
<organism evidence="2">
    <name type="scientific">Microvirga ossetica</name>
    <dbReference type="NCBI Taxonomy" id="1882682"/>
    <lineage>
        <taxon>Bacteria</taxon>
        <taxon>Pseudomonadati</taxon>
        <taxon>Pseudomonadota</taxon>
        <taxon>Alphaproteobacteria</taxon>
        <taxon>Hyphomicrobiales</taxon>
        <taxon>Methylobacteriaceae</taxon>
        <taxon>Microvirga</taxon>
    </lineage>
</organism>
<name>A0A1B2EYJ9_9HYPH</name>
<dbReference type="OrthoDB" id="9947307at2"/>
<keyword evidence="1" id="KW-0812">Transmembrane</keyword>
<evidence type="ECO:0000256" key="1">
    <source>
        <dbReference type="SAM" id="Phobius"/>
    </source>
</evidence>
<feature type="transmembrane region" description="Helical" evidence="1">
    <location>
        <begin position="12"/>
        <end position="29"/>
    </location>
</feature>
<dbReference type="RefSeq" id="WP_099515845.1">
    <property type="nucleotide sequence ID" value="NZ_CP016620.1"/>
</dbReference>
<proteinExistence type="predicted"/>
<dbReference type="EMBL" id="CP016620">
    <property type="protein sequence ID" value="ANY85026.1"/>
    <property type="molecule type" value="Genomic_DNA"/>
</dbReference>
<sequence>MKPESGKQWDPIISAFCGALTGMTLAIVLEARDMCAGRFDDVDPFVPIATDLAMFAAGGAVLFAAAAELRNRSRKSSRANRRW</sequence>
<protein>
    <submittedName>
        <fullName evidence="2">Uncharacterized protein</fullName>
    </submittedName>
</protein>
<accession>A0A1B2EYJ9</accession>
<geneLocation type="plasmid" evidence="2">
    <name>unnamed4</name>
</geneLocation>
<keyword evidence="1" id="KW-0472">Membrane</keyword>
<gene>
    <name evidence="2" type="ORF">BB934_43210</name>
</gene>
<dbReference type="AlphaFoldDB" id="A0A1B2EYJ9"/>